<dbReference type="eggNOG" id="ENOG5032XSN">
    <property type="taxonomic scope" value="Bacteria"/>
</dbReference>
<dbReference type="AlphaFoldDB" id="K9W5N8"/>
<dbReference type="HOGENOM" id="CLU_2011261_0_0_3"/>
<evidence type="ECO:0000313" key="1">
    <source>
        <dbReference type="EMBL" id="AFZ15658.1"/>
    </source>
</evidence>
<sequence>MIDLSGYTLPSMNDYDSLYCKLYVDCDVNRNELVGLIAKLTSSRIERWSVSTPECEIDVRNNDDFDNNKRSKFPDGFLYYRFYLDIERTEDTERGSYIESISRLLEDFWLLSYKAVAACDFEEELPRKGGYNWQDKCSGLQSD</sequence>
<geneLocation type="plasmid" evidence="1 2">
    <name>pCRI9333.04</name>
</geneLocation>
<proteinExistence type="predicted"/>
<keyword evidence="1" id="KW-0614">Plasmid</keyword>
<gene>
    <name evidence="1" type="ORF">Cri9333_4896</name>
</gene>
<name>K9W5N8_9CYAN</name>
<dbReference type="PATRIC" id="fig|1173022.3.peg.5287"/>
<protein>
    <submittedName>
        <fullName evidence="1">Uncharacterized protein</fullName>
    </submittedName>
</protein>
<reference evidence="1 2" key="1">
    <citation type="submission" date="2012-06" db="EMBL/GenBank/DDBJ databases">
        <title>Finished plasmid 4 of genome of Crinalium epipsammum PCC 9333.</title>
        <authorList>
            <consortium name="US DOE Joint Genome Institute"/>
            <person name="Gugger M."/>
            <person name="Coursin T."/>
            <person name="Rippka R."/>
            <person name="Tandeau De Marsac N."/>
            <person name="Huntemann M."/>
            <person name="Wei C.-L."/>
            <person name="Han J."/>
            <person name="Detter J.C."/>
            <person name="Han C."/>
            <person name="Tapia R."/>
            <person name="Davenport K."/>
            <person name="Daligault H."/>
            <person name="Erkkila T."/>
            <person name="Gu W."/>
            <person name="Munk A.C.C."/>
            <person name="Teshima H."/>
            <person name="Xu Y."/>
            <person name="Chain P."/>
            <person name="Chen A."/>
            <person name="Krypides N."/>
            <person name="Mavromatis K."/>
            <person name="Markowitz V."/>
            <person name="Szeto E."/>
            <person name="Ivanova N."/>
            <person name="Mikhailova N."/>
            <person name="Ovchinnikova G."/>
            <person name="Pagani I."/>
            <person name="Pati A."/>
            <person name="Goodwin L."/>
            <person name="Peters L."/>
            <person name="Pitluck S."/>
            <person name="Woyke T."/>
            <person name="Kerfeld C."/>
        </authorList>
    </citation>
    <scope>NUCLEOTIDE SEQUENCE [LARGE SCALE GENOMIC DNA]</scope>
    <source>
        <strain evidence="1 2">PCC 9333</strain>
        <plasmid evidence="2">Plasmid pCRI9333.04</plasmid>
    </source>
</reference>
<accession>K9W5N8</accession>
<organism evidence="1 2">
    <name type="scientific">Crinalium epipsammum PCC 9333</name>
    <dbReference type="NCBI Taxonomy" id="1173022"/>
    <lineage>
        <taxon>Bacteria</taxon>
        <taxon>Bacillati</taxon>
        <taxon>Cyanobacteriota</taxon>
        <taxon>Cyanophyceae</taxon>
        <taxon>Gomontiellales</taxon>
        <taxon>Gomontiellaceae</taxon>
        <taxon>Crinalium</taxon>
    </lineage>
</organism>
<evidence type="ECO:0000313" key="2">
    <source>
        <dbReference type="Proteomes" id="UP000010472"/>
    </source>
</evidence>
<dbReference type="KEGG" id="cep:Cri9333_4896"/>
<dbReference type="Proteomes" id="UP000010472">
    <property type="component" value="Plasmid pCRI9333.04"/>
</dbReference>
<keyword evidence="2" id="KW-1185">Reference proteome</keyword>
<dbReference type="EMBL" id="CP003624">
    <property type="protein sequence ID" value="AFZ15658.1"/>
    <property type="molecule type" value="Genomic_DNA"/>
</dbReference>